<dbReference type="AlphaFoldDB" id="A0A931EAE7"/>
<sequence length="367" mass="40258">MKDSIAALIHQLQNKETILPQKKVAAGFDGFIDAIVRIIKTKDDAQQPSFFSSTGELGNYITAKAGSSFGLELEPLQEKIGGNMPITAKALYNVGVQVNCIGALGYPSIHPLFKELVDNCRCYSLAEPGTATALEFDDGKIILSQMKQLNHLQWKAIKEIIGIETLISIYETSDVYALLNWSELAAATGIWKGLLEDVLPHCTGEGKTAFFDLCDCSTRADNDVYEMLSLLQQFSKYCNVVLSLNKNESRRIYEVLYHEPWNGYIEDIGTPIQAKLQITTLILHTAAFSIGYTTASAYKATTFFIEQPALLTGAGDNFNAGFMAATLYGLSLAECLVFANATASLYMQKGFSATLQEITAFLTDQIN</sequence>
<comment type="caution">
    <text evidence="1">The sequence shown here is derived from an EMBL/GenBank/DDBJ whole genome shotgun (WGS) entry which is preliminary data.</text>
</comment>
<dbReference type="Pfam" id="PF25270">
    <property type="entry name" value="Khk"/>
    <property type="match status" value="1"/>
</dbReference>
<accession>A0A931EAE7</accession>
<reference evidence="1" key="1">
    <citation type="submission" date="2020-11" db="EMBL/GenBank/DDBJ databases">
        <title>Bacterial whole genome sequence for Panacibacter sp. DH6.</title>
        <authorList>
            <person name="Le V."/>
            <person name="Ko S."/>
            <person name="Ahn C.-Y."/>
            <person name="Oh H.-M."/>
        </authorList>
    </citation>
    <scope>NUCLEOTIDE SEQUENCE</scope>
    <source>
        <strain evidence="1">DH6</strain>
    </source>
</reference>
<protein>
    <recommendedName>
        <fullName evidence="3">Carbohydrate kinase PfkB domain-containing protein</fullName>
    </recommendedName>
</protein>
<proteinExistence type="predicted"/>
<dbReference type="InterPro" id="IPR057621">
    <property type="entry name" value="Khk_prokaryotic"/>
</dbReference>
<dbReference type="Gene3D" id="3.40.1190.20">
    <property type="match status" value="1"/>
</dbReference>
<organism evidence="1 2">
    <name type="scientific">Panacibacter microcysteis</name>
    <dbReference type="NCBI Taxonomy" id="2793269"/>
    <lineage>
        <taxon>Bacteria</taxon>
        <taxon>Pseudomonadati</taxon>
        <taxon>Bacteroidota</taxon>
        <taxon>Chitinophagia</taxon>
        <taxon>Chitinophagales</taxon>
        <taxon>Chitinophagaceae</taxon>
        <taxon>Panacibacter</taxon>
    </lineage>
</organism>
<evidence type="ECO:0000313" key="2">
    <source>
        <dbReference type="Proteomes" id="UP000628448"/>
    </source>
</evidence>
<evidence type="ECO:0008006" key="3">
    <source>
        <dbReference type="Google" id="ProtNLM"/>
    </source>
</evidence>
<gene>
    <name evidence="1" type="ORF">I5907_10645</name>
</gene>
<dbReference type="Proteomes" id="UP000628448">
    <property type="component" value="Unassembled WGS sequence"/>
</dbReference>
<name>A0A931EAE7_9BACT</name>
<keyword evidence="2" id="KW-1185">Reference proteome</keyword>
<dbReference type="RefSeq" id="WP_196990697.1">
    <property type="nucleotide sequence ID" value="NZ_JADWYR010000001.1"/>
</dbReference>
<evidence type="ECO:0000313" key="1">
    <source>
        <dbReference type="EMBL" id="MBG9376696.1"/>
    </source>
</evidence>
<dbReference type="GO" id="GO:0003824">
    <property type="term" value="F:catalytic activity"/>
    <property type="evidence" value="ECO:0007669"/>
    <property type="project" value="UniProtKB-ARBA"/>
</dbReference>
<dbReference type="InterPro" id="IPR029056">
    <property type="entry name" value="Ribokinase-like"/>
</dbReference>
<dbReference type="EMBL" id="JADWYR010000001">
    <property type="protein sequence ID" value="MBG9376696.1"/>
    <property type="molecule type" value="Genomic_DNA"/>
</dbReference>
<dbReference type="SUPFAM" id="SSF53613">
    <property type="entry name" value="Ribokinase-like"/>
    <property type="match status" value="1"/>
</dbReference>